<evidence type="ECO:0000313" key="2">
    <source>
        <dbReference type="Proteomes" id="UP000320314"/>
    </source>
</evidence>
<reference evidence="1 2" key="1">
    <citation type="submission" date="2019-06" db="EMBL/GenBank/DDBJ databases">
        <authorList>
            <person name="Li M."/>
        </authorList>
    </citation>
    <scope>NUCLEOTIDE SEQUENCE [LARGE SCALE GENOMIC DNA]</scope>
    <source>
        <strain evidence="1 2">BGMRC6574</strain>
    </source>
</reference>
<organism evidence="1 2">
    <name type="scientific">Pararhizobium mangrovi</name>
    <dbReference type="NCBI Taxonomy" id="2590452"/>
    <lineage>
        <taxon>Bacteria</taxon>
        <taxon>Pseudomonadati</taxon>
        <taxon>Pseudomonadota</taxon>
        <taxon>Alphaproteobacteria</taxon>
        <taxon>Hyphomicrobiales</taxon>
        <taxon>Rhizobiaceae</taxon>
        <taxon>Rhizobium/Agrobacterium group</taxon>
        <taxon>Pararhizobium</taxon>
    </lineage>
</organism>
<gene>
    <name evidence="1" type="ORF">FJU11_06615</name>
</gene>
<comment type="caution">
    <text evidence="1">The sequence shown here is derived from an EMBL/GenBank/DDBJ whole genome shotgun (WGS) entry which is preliminary data.</text>
</comment>
<dbReference type="OrthoDB" id="8437129at2"/>
<keyword evidence="2" id="KW-1185">Reference proteome</keyword>
<dbReference type="RefSeq" id="WP_141166243.1">
    <property type="nucleotide sequence ID" value="NZ_VHLH01000008.1"/>
</dbReference>
<evidence type="ECO:0000313" key="1">
    <source>
        <dbReference type="EMBL" id="TPW29933.1"/>
    </source>
</evidence>
<dbReference type="InterPro" id="IPR043148">
    <property type="entry name" value="TagF_C"/>
</dbReference>
<dbReference type="SUPFAM" id="SSF53756">
    <property type="entry name" value="UDP-Glycosyltransferase/glycogen phosphorylase"/>
    <property type="match status" value="1"/>
</dbReference>
<dbReference type="AlphaFoldDB" id="A0A506U6D7"/>
<dbReference type="Proteomes" id="UP000320314">
    <property type="component" value="Unassembled WGS sequence"/>
</dbReference>
<sequence length="378" mass="43382">MRIVFVYLAQRHQILHTLPIAMEMARRHKDVEVHLAAAMDASLDYMKELARFYPDADVTFHRLRLPPPARTILRARGNTVPPKKLTLLMNLSYLRGFDAIVVPERTTLFLRKFDMKGTQLVWTGHGPGDRASGYQSNVGQFDFILLPGRKLAERHLKLGNTRPGDYGIGGYAKLDLVRRMESERPPLFDNDRPTVVYNPHFWLSLSSWPHVGFEVLDFFAESTRYNLVFAPHLRLFDPPRPEKYEPFERYMKLDHMRIDLGSTNSIDMTYTFGADIYLGDVSSQTAEFLLRPRPMVFLNPNRFDWQDDENYRAWHLGEVAHGAGDLGAALERAVTTHPDKLEAQKAYVAETYDIEPETDSAPRGADTIVRYLKEKSAA</sequence>
<dbReference type="EMBL" id="VHLH01000008">
    <property type="protein sequence ID" value="TPW29933.1"/>
    <property type="molecule type" value="Genomic_DNA"/>
</dbReference>
<proteinExistence type="predicted"/>
<accession>A0A506U6D7</accession>
<dbReference type="Gene3D" id="3.40.50.12580">
    <property type="match status" value="1"/>
</dbReference>
<protein>
    <submittedName>
        <fullName evidence="1">Sensor domain-containing protein</fullName>
    </submittedName>
</protein>
<name>A0A506U6D7_9HYPH</name>